<dbReference type="GeneID" id="63787978"/>
<keyword evidence="3" id="KW-1185">Reference proteome</keyword>
<dbReference type="OMA" id="MCASTTH"/>
<dbReference type="Proteomes" id="UP000193685">
    <property type="component" value="Unassembled WGS sequence"/>
</dbReference>
<dbReference type="Pfam" id="PF22514">
    <property type="entry name" value="EXPB1_D1"/>
    <property type="match status" value="1"/>
</dbReference>
<name>A0A1Y2F7I6_PROLT</name>
<accession>A0A1Y2F7I6</accession>
<dbReference type="STRING" id="56484.A0A1Y2F7I6"/>
<organism evidence="2 3">
    <name type="scientific">Protomyces lactucae-debilis</name>
    <dbReference type="NCBI Taxonomy" id="2754530"/>
    <lineage>
        <taxon>Eukaryota</taxon>
        <taxon>Fungi</taxon>
        <taxon>Dikarya</taxon>
        <taxon>Ascomycota</taxon>
        <taxon>Taphrinomycotina</taxon>
        <taxon>Taphrinomycetes</taxon>
        <taxon>Taphrinales</taxon>
        <taxon>Protomycetaceae</taxon>
        <taxon>Protomyces</taxon>
    </lineage>
</organism>
<protein>
    <submittedName>
        <fullName evidence="2">RlpA-like double-psi beta-barrel-protein domain-containing protein-containing protein</fullName>
    </submittedName>
</protein>
<dbReference type="InterPro" id="IPR007112">
    <property type="entry name" value="Expansin/allergen_DPBB_dom"/>
</dbReference>
<dbReference type="InterPro" id="IPR036908">
    <property type="entry name" value="RlpA-like_sf"/>
</dbReference>
<reference evidence="2 3" key="1">
    <citation type="submission" date="2016-07" db="EMBL/GenBank/DDBJ databases">
        <title>Pervasive Adenine N6-methylation of Active Genes in Fungi.</title>
        <authorList>
            <consortium name="DOE Joint Genome Institute"/>
            <person name="Mondo S.J."/>
            <person name="Dannebaum R.O."/>
            <person name="Kuo R.C."/>
            <person name="Labutti K."/>
            <person name="Haridas S."/>
            <person name="Kuo A."/>
            <person name="Salamov A."/>
            <person name="Ahrendt S.R."/>
            <person name="Lipzen A."/>
            <person name="Sullivan W."/>
            <person name="Andreopoulos W.B."/>
            <person name="Clum A."/>
            <person name="Lindquist E."/>
            <person name="Daum C."/>
            <person name="Ramamoorthy G.K."/>
            <person name="Gryganskyi A."/>
            <person name="Culley D."/>
            <person name="Magnuson J.K."/>
            <person name="James T.Y."/>
            <person name="O'Malley M.A."/>
            <person name="Stajich J.E."/>
            <person name="Spatafora J.W."/>
            <person name="Visel A."/>
            <person name="Grigoriev I.V."/>
        </authorList>
    </citation>
    <scope>NUCLEOTIDE SEQUENCE [LARGE SCALE GENOMIC DNA]</scope>
    <source>
        <strain evidence="2 3">12-1054</strain>
    </source>
</reference>
<dbReference type="OrthoDB" id="5823761at2759"/>
<dbReference type="Gene3D" id="2.40.40.10">
    <property type="entry name" value="RlpA-like domain"/>
    <property type="match status" value="1"/>
</dbReference>
<comment type="caution">
    <text evidence="2">The sequence shown here is derived from an EMBL/GenBank/DDBJ whole genome shotgun (WGS) entry which is preliminary data.</text>
</comment>
<evidence type="ECO:0000313" key="2">
    <source>
        <dbReference type="EMBL" id="ORY79843.1"/>
    </source>
</evidence>
<dbReference type="SUPFAM" id="SSF50685">
    <property type="entry name" value="Barwin-like endoglucanases"/>
    <property type="match status" value="1"/>
</dbReference>
<gene>
    <name evidence="2" type="ORF">BCR37DRAFT_393923</name>
</gene>
<feature type="domain" description="Expansin-like EG45" evidence="1">
    <location>
        <begin position="43"/>
        <end position="161"/>
    </location>
</feature>
<dbReference type="EMBL" id="MCFI01000014">
    <property type="protein sequence ID" value="ORY79843.1"/>
    <property type="molecule type" value="Genomic_DNA"/>
</dbReference>
<dbReference type="CDD" id="cd22278">
    <property type="entry name" value="DPBB_GH45_endoglucanase"/>
    <property type="match status" value="1"/>
</dbReference>
<proteinExistence type="predicted"/>
<evidence type="ECO:0000313" key="3">
    <source>
        <dbReference type="Proteomes" id="UP000193685"/>
    </source>
</evidence>
<dbReference type="PROSITE" id="PS50842">
    <property type="entry name" value="EXPANSIN_EG45"/>
    <property type="match status" value="1"/>
</dbReference>
<dbReference type="AlphaFoldDB" id="A0A1Y2F7I6"/>
<dbReference type="RefSeq" id="XP_040723977.1">
    <property type="nucleotide sequence ID" value="XM_040871379.1"/>
</dbReference>
<sequence length="199" mass="21604">MVAIVAAKNVSTSANTDTGVSFHHAAKRHLHQATTTLYKQPTGGACGCFDNYEHRNGFKAQFGFSGIHFAAGSASIFDPKGEHTWCGSGCGTCFRLKSTGHAACQTCGTGSARGLTITVVVYDLCPAGTEPNSEQYHYCSPKGVSNSHGFKYHFDIHSSDFTVGGHKWDNPVVDFEPIKCPQVVTNWLERHCKKCTQKR</sequence>
<evidence type="ECO:0000259" key="1">
    <source>
        <dbReference type="PROSITE" id="PS50842"/>
    </source>
</evidence>